<dbReference type="RefSeq" id="WP_002691345.1">
    <property type="nucleotide sequence ID" value="NZ_JH600070.1"/>
</dbReference>
<dbReference type="AlphaFoldDB" id="I3CJN0"/>
<dbReference type="eggNOG" id="ENOG5030Y24">
    <property type="taxonomic scope" value="Bacteria"/>
</dbReference>
<dbReference type="HOGENOM" id="CLU_123302_0_0_6"/>
<dbReference type="Proteomes" id="UP000005744">
    <property type="component" value="Unassembled WGS sequence"/>
</dbReference>
<dbReference type="STRING" id="395493.BegalDRAFT_2995"/>
<accession>I3CJN0</accession>
<dbReference type="EMBL" id="JH600070">
    <property type="protein sequence ID" value="EIJ43823.1"/>
    <property type="molecule type" value="Genomic_DNA"/>
</dbReference>
<evidence type="ECO:0000313" key="1">
    <source>
        <dbReference type="EMBL" id="EIJ43823.1"/>
    </source>
</evidence>
<protein>
    <submittedName>
        <fullName evidence="1">Uncharacterized protein</fullName>
    </submittedName>
</protein>
<name>I3CJN0_9GAMM</name>
<gene>
    <name evidence="1" type="ORF">BegalDRAFT_2995</name>
</gene>
<dbReference type="OrthoDB" id="5659936at2"/>
<keyword evidence="2" id="KW-1185">Reference proteome</keyword>
<evidence type="ECO:0000313" key="2">
    <source>
        <dbReference type="Proteomes" id="UP000005744"/>
    </source>
</evidence>
<organism evidence="1 2">
    <name type="scientific">Beggiatoa alba B18LD</name>
    <dbReference type="NCBI Taxonomy" id="395493"/>
    <lineage>
        <taxon>Bacteria</taxon>
        <taxon>Pseudomonadati</taxon>
        <taxon>Pseudomonadota</taxon>
        <taxon>Gammaproteobacteria</taxon>
        <taxon>Thiotrichales</taxon>
        <taxon>Thiotrichaceae</taxon>
        <taxon>Beggiatoa</taxon>
    </lineage>
</organism>
<sequence>MDTLVIHPTSTAQWHALVNEAESMCHARLGEELESYLVFLLMRYLNAADIANSVLALEYLQTAEMTGKLRTEQLRDVGDKCLLYSGLFPGRAQRRRVSISYYVDLGIAAYQLLASSFADMRAQMYQTISTRFVALMDVLQATREVHNLQSSLQPLEAMELWNDTNSPHARATLALYSNGFPVKTVQPTIEPALYARTKHTPYAH</sequence>
<reference evidence="1 2" key="1">
    <citation type="submission" date="2011-11" db="EMBL/GenBank/DDBJ databases">
        <title>Improved High-Quality Draft sequence of Beggiatoa alba B18lD.</title>
        <authorList>
            <consortium name="US DOE Joint Genome Institute"/>
            <person name="Lucas S."/>
            <person name="Han J."/>
            <person name="Lapidus A."/>
            <person name="Cheng J.-F."/>
            <person name="Goodwin L."/>
            <person name="Pitluck S."/>
            <person name="Peters L."/>
            <person name="Mikhailova N."/>
            <person name="Held B."/>
            <person name="Detter J.C."/>
            <person name="Han C."/>
            <person name="Tapia R."/>
            <person name="Land M."/>
            <person name="Hauser L."/>
            <person name="Kyrpides N."/>
            <person name="Ivanova N."/>
            <person name="Pagani I."/>
            <person name="Samuel K."/>
            <person name="Teske A."/>
            <person name="Mueller J."/>
            <person name="Woyke T."/>
        </authorList>
    </citation>
    <scope>NUCLEOTIDE SEQUENCE [LARGE SCALE GENOMIC DNA]</scope>
    <source>
        <strain evidence="1 2">B18LD</strain>
    </source>
</reference>
<proteinExistence type="predicted"/>